<dbReference type="Gene3D" id="3.30.70.120">
    <property type="match status" value="1"/>
</dbReference>
<evidence type="ECO:0000259" key="19">
    <source>
        <dbReference type="Pfam" id="PF01634"/>
    </source>
</evidence>
<evidence type="ECO:0000256" key="4">
    <source>
        <dbReference type="ARBA" id="ARBA00004667"/>
    </source>
</evidence>
<dbReference type="FunFam" id="3.30.70.120:FF:000002">
    <property type="entry name" value="ATP phosphoribosyltransferase"/>
    <property type="match status" value="1"/>
</dbReference>
<dbReference type="GO" id="GO:0003879">
    <property type="term" value="F:ATP phosphoribosyltransferase activity"/>
    <property type="evidence" value="ECO:0007669"/>
    <property type="project" value="UniProtKB-UniRule"/>
</dbReference>
<dbReference type="GO" id="GO:0005737">
    <property type="term" value="C:cytoplasm"/>
    <property type="evidence" value="ECO:0007669"/>
    <property type="project" value="UniProtKB-SubCell"/>
</dbReference>
<feature type="domain" description="Histidine biosynthesis HisG C-terminal" evidence="20">
    <location>
        <begin position="220"/>
        <end position="292"/>
    </location>
</feature>
<feature type="domain" description="ATP phosphoribosyltransferase catalytic" evidence="19">
    <location>
        <begin position="53"/>
        <end position="214"/>
    </location>
</feature>
<dbReference type="PANTHER" id="PTHR21403:SF8">
    <property type="entry name" value="ATP PHOSPHORIBOSYLTRANSFERASE"/>
    <property type="match status" value="1"/>
</dbReference>
<proteinExistence type="inferred from homology"/>
<reference evidence="22" key="1">
    <citation type="submission" date="2018-05" db="EMBL/GenBank/DDBJ databases">
        <authorList>
            <person name="Liu B.-T."/>
        </authorList>
    </citation>
    <scope>NUCLEOTIDE SEQUENCE [LARGE SCALE GENOMIC DNA]</scope>
    <source>
        <strain evidence="22">WD6-1</strain>
    </source>
</reference>
<evidence type="ECO:0000256" key="2">
    <source>
        <dbReference type="ARBA" id="ARBA00001946"/>
    </source>
</evidence>
<dbReference type="InterPro" id="IPR015867">
    <property type="entry name" value="N-reg_PII/ATP_PRibTrfase_C"/>
</dbReference>
<dbReference type="PANTHER" id="PTHR21403">
    <property type="entry name" value="ATP PHOSPHORIBOSYLTRANSFERASE ATP-PRTASE"/>
    <property type="match status" value="1"/>
</dbReference>
<protein>
    <recommendedName>
        <fullName evidence="7 18">ATP phosphoribosyltransferase</fullName>
        <shortName evidence="18">ATP-PRT</shortName>
        <shortName evidence="18">ATP-PRTase</shortName>
        <ecNumber evidence="6 18">2.4.2.17</ecNumber>
    </recommendedName>
</protein>
<keyword evidence="13 18" id="KW-0547">Nucleotide-binding</keyword>
<dbReference type="InterPro" id="IPR001348">
    <property type="entry name" value="ATP_PRibTrfase_HisG"/>
</dbReference>
<evidence type="ECO:0000256" key="15">
    <source>
        <dbReference type="ARBA" id="ARBA00022842"/>
    </source>
</evidence>
<keyword evidence="22" id="KW-1185">Reference proteome</keyword>
<evidence type="ECO:0000256" key="1">
    <source>
        <dbReference type="ARBA" id="ARBA00000915"/>
    </source>
</evidence>
<comment type="cofactor">
    <cofactor evidence="2 18">
        <name>Mg(2+)</name>
        <dbReference type="ChEBI" id="CHEBI:18420"/>
    </cofactor>
</comment>
<keyword evidence="15 18" id="KW-0460">Magnesium</keyword>
<comment type="caution">
    <text evidence="21">The sequence shown here is derived from an EMBL/GenBank/DDBJ whole genome shotgun (WGS) entry which is preliminary data.</text>
</comment>
<keyword evidence="16 18" id="KW-0368">Histidine biosynthesis</keyword>
<dbReference type="PROSITE" id="PS01316">
    <property type="entry name" value="ATP_P_PHORIBOSYLTR"/>
    <property type="match status" value="1"/>
</dbReference>
<dbReference type="GO" id="GO:0000105">
    <property type="term" value="P:L-histidine biosynthetic process"/>
    <property type="evidence" value="ECO:0007669"/>
    <property type="project" value="UniProtKB-UniRule"/>
</dbReference>
<dbReference type="Pfam" id="PF08029">
    <property type="entry name" value="HisG_C"/>
    <property type="match status" value="1"/>
</dbReference>
<keyword evidence="9 18" id="KW-0028">Amino-acid biosynthesis</keyword>
<comment type="similarity">
    <text evidence="5 18">Belongs to the ATP phosphoribosyltransferase family. Long subfamily.</text>
</comment>
<dbReference type="NCBIfam" id="TIGR00070">
    <property type="entry name" value="hisG"/>
    <property type="match status" value="1"/>
</dbReference>
<evidence type="ECO:0000256" key="18">
    <source>
        <dbReference type="HAMAP-Rule" id="MF_00079"/>
    </source>
</evidence>
<evidence type="ECO:0000256" key="9">
    <source>
        <dbReference type="ARBA" id="ARBA00022605"/>
    </source>
</evidence>
<dbReference type="HAMAP" id="MF_00079">
    <property type="entry name" value="HisG_Long"/>
    <property type="match status" value="1"/>
</dbReference>
<accession>A0A2U2BVA3</accession>
<dbReference type="Proteomes" id="UP000245168">
    <property type="component" value="Unassembled WGS sequence"/>
</dbReference>
<evidence type="ECO:0000256" key="10">
    <source>
        <dbReference type="ARBA" id="ARBA00022676"/>
    </source>
</evidence>
<keyword evidence="10 18" id="KW-0328">Glycosyltransferase</keyword>
<comment type="subcellular location">
    <subcellularLocation>
        <location evidence="3 18">Cytoplasm</location>
    </subcellularLocation>
</comment>
<evidence type="ECO:0000256" key="13">
    <source>
        <dbReference type="ARBA" id="ARBA00022741"/>
    </source>
</evidence>
<comment type="activity regulation">
    <text evidence="18">Feedback inhibited by histidine.</text>
</comment>
<evidence type="ECO:0000256" key="6">
    <source>
        <dbReference type="ARBA" id="ARBA00011946"/>
    </source>
</evidence>
<keyword evidence="8 18" id="KW-0963">Cytoplasm</keyword>
<gene>
    <name evidence="18" type="primary">hisG</name>
    <name evidence="21" type="ORF">DDZ18_04985</name>
</gene>
<keyword evidence="12 18" id="KW-0479">Metal-binding</keyword>
<evidence type="ECO:0000256" key="8">
    <source>
        <dbReference type="ARBA" id="ARBA00022490"/>
    </source>
</evidence>
<dbReference type="AlphaFoldDB" id="A0A2U2BVA3"/>
<evidence type="ECO:0000256" key="14">
    <source>
        <dbReference type="ARBA" id="ARBA00022840"/>
    </source>
</evidence>
<evidence type="ECO:0000313" key="22">
    <source>
        <dbReference type="Proteomes" id="UP000245168"/>
    </source>
</evidence>
<evidence type="ECO:0000256" key="12">
    <source>
        <dbReference type="ARBA" id="ARBA00022723"/>
    </source>
</evidence>
<evidence type="ECO:0000256" key="11">
    <source>
        <dbReference type="ARBA" id="ARBA00022679"/>
    </source>
</evidence>
<dbReference type="InterPro" id="IPR013820">
    <property type="entry name" value="ATP_PRibTrfase_cat"/>
</dbReference>
<dbReference type="InterPro" id="IPR011322">
    <property type="entry name" value="N-reg_PII-like_a/b"/>
</dbReference>
<evidence type="ECO:0000313" key="21">
    <source>
        <dbReference type="EMBL" id="PWE17932.1"/>
    </source>
</evidence>
<evidence type="ECO:0000259" key="20">
    <source>
        <dbReference type="Pfam" id="PF08029"/>
    </source>
</evidence>
<dbReference type="UniPathway" id="UPA00031">
    <property type="reaction ID" value="UER00006"/>
</dbReference>
<keyword evidence="11 18" id="KW-0808">Transferase</keyword>
<dbReference type="InterPro" id="IPR013115">
    <property type="entry name" value="HisG_C"/>
</dbReference>
<evidence type="ECO:0000256" key="7">
    <source>
        <dbReference type="ARBA" id="ARBA00020998"/>
    </source>
</evidence>
<evidence type="ECO:0000256" key="3">
    <source>
        <dbReference type="ARBA" id="ARBA00004496"/>
    </source>
</evidence>
<comment type="catalytic activity">
    <reaction evidence="1 18">
        <text>1-(5-phospho-beta-D-ribosyl)-ATP + diphosphate = 5-phospho-alpha-D-ribose 1-diphosphate + ATP</text>
        <dbReference type="Rhea" id="RHEA:18473"/>
        <dbReference type="ChEBI" id="CHEBI:30616"/>
        <dbReference type="ChEBI" id="CHEBI:33019"/>
        <dbReference type="ChEBI" id="CHEBI:58017"/>
        <dbReference type="ChEBI" id="CHEBI:73183"/>
        <dbReference type="EC" id="2.4.2.17"/>
    </reaction>
</comment>
<dbReference type="FunFam" id="3.40.190.10:FF:000008">
    <property type="entry name" value="ATP phosphoribosyltransferase"/>
    <property type="match status" value="1"/>
</dbReference>
<dbReference type="SUPFAM" id="SSF54913">
    <property type="entry name" value="GlnB-like"/>
    <property type="match status" value="1"/>
</dbReference>
<keyword evidence="14 18" id="KW-0067">ATP-binding</keyword>
<dbReference type="Pfam" id="PF01634">
    <property type="entry name" value="HisG"/>
    <property type="match status" value="1"/>
</dbReference>
<dbReference type="InterPro" id="IPR018198">
    <property type="entry name" value="ATP_PRibTrfase_CS"/>
</dbReference>
<evidence type="ECO:0000256" key="5">
    <source>
        <dbReference type="ARBA" id="ARBA00007955"/>
    </source>
</evidence>
<comment type="pathway">
    <text evidence="4 18">Amino-acid biosynthesis; L-histidine biosynthesis; L-histidine from 5-phospho-alpha-D-ribose 1-diphosphate: step 1/9.</text>
</comment>
<dbReference type="EC" id="2.4.2.17" evidence="6 18"/>
<dbReference type="RefSeq" id="WP_109252286.1">
    <property type="nucleotide sequence ID" value="NZ_QEXV01000002.1"/>
</dbReference>
<dbReference type="NCBIfam" id="TIGR03455">
    <property type="entry name" value="HisG_C-term"/>
    <property type="match status" value="1"/>
</dbReference>
<evidence type="ECO:0000256" key="16">
    <source>
        <dbReference type="ARBA" id="ARBA00023102"/>
    </source>
</evidence>
<dbReference type="InterPro" id="IPR020621">
    <property type="entry name" value="ATP-PRT_HisG_long"/>
</dbReference>
<dbReference type="OrthoDB" id="9806435at2"/>
<dbReference type="Gene3D" id="3.40.190.10">
    <property type="entry name" value="Periplasmic binding protein-like II"/>
    <property type="match status" value="2"/>
</dbReference>
<sequence length="295" mass="31855">MTGSRLTLGVQKKGRLAEGGMELVRRAGVKLAWGRDELMRRAENLPLDLMLIRDDDIPNFVASGACDYGIVGENVLYEAQARSPRIAGLETVMKLGYARCRLKLASPKDGEVRAVDDLAGRTVATSYPSLTERFLNERGVDAEIVEMSGSVEIAPRMGIADAICDLVSSGATLEANGLAAFETVLESEAVLIRAPRSKSAEIESTAELLVERFKGVIASRQTKYILLNAPKDRLEDVRAVLPGSDAPTVAPVVGRDDVVAVHAVCTEEVFWSTLEKLKAVGARSILVMPIEKMMA</sequence>
<dbReference type="GO" id="GO:0005524">
    <property type="term" value="F:ATP binding"/>
    <property type="evidence" value="ECO:0007669"/>
    <property type="project" value="UniProtKB-KW"/>
</dbReference>
<comment type="function">
    <text evidence="17 18">Catalyzes the condensation of ATP and 5-phosphoribose 1-diphosphate to form N'-(5'-phosphoribosyl)-ATP (PR-ATP). Has a crucial role in the pathway because the rate of histidine biosynthesis seems to be controlled primarily by regulation of HisG enzymatic activity.</text>
</comment>
<evidence type="ECO:0000256" key="17">
    <source>
        <dbReference type="ARBA" id="ARBA00024861"/>
    </source>
</evidence>
<dbReference type="EMBL" id="QEXV01000002">
    <property type="protein sequence ID" value="PWE17932.1"/>
    <property type="molecule type" value="Genomic_DNA"/>
</dbReference>
<name>A0A2U2BVA3_9PROT</name>
<dbReference type="GO" id="GO:0000287">
    <property type="term" value="F:magnesium ion binding"/>
    <property type="evidence" value="ECO:0007669"/>
    <property type="project" value="UniProtKB-UniRule"/>
</dbReference>
<dbReference type="SUPFAM" id="SSF53850">
    <property type="entry name" value="Periplasmic binding protein-like II"/>
    <property type="match status" value="1"/>
</dbReference>
<organism evidence="21 22">
    <name type="scientific">Marinicauda salina</name>
    <dbReference type="NCBI Taxonomy" id="2135793"/>
    <lineage>
        <taxon>Bacteria</taxon>
        <taxon>Pseudomonadati</taxon>
        <taxon>Pseudomonadota</taxon>
        <taxon>Alphaproteobacteria</taxon>
        <taxon>Maricaulales</taxon>
        <taxon>Maricaulaceae</taxon>
        <taxon>Marinicauda</taxon>
    </lineage>
</organism>